<evidence type="ECO:0000313" key="3">
    <source>
        <dbReference type="EMBL" id="GBP74551.1"/>
    </source>
</evidence>
<feature type="region of interest" description="Disordered" evidence="1">
    <location>
        <begin position="44"/>
        <end position="63"/>
    </location>
</feature>
<dbReference type="EMBL" id="BGZK01001212">
    <property type="protein sequence ID" value="GBP74551.1"/>
    <property type="molecule type" value="Genomic_DNA"/>
</dbReference>
<comment type="caution">
    <text evidence="3">The sequence shown here is derived from an EMBL/GenBank/DDBJ whole genome shotgun (WGS) entry which is preliminary data.</text>
</comment>
<gene>
    <name evidence="3" type="ORF">EVAR_59486_1</name>
</gene>
<evidence type="ECO:0000256" key="1">
    <source>
        <dbReference type="SAM" id="MobiDB-lite"/>
    </source>
</evidence>
<protein>
    <submittedName>
        <fullName evidence="3">Uncharacterized protein</fullName>
    </submittedName>
</protein>
<reference evidence="3 4" key="1">
    <citation type="journal article" date="2019" name="Commun. Biol.">
        <title>The bagworm genome reveals a unique fibroin gene that provides high tensile strength.</title>
        <authorList>
            <person name="Kono N."/>
            <person name="Nakamura H."/>
            <person name="Ohtoshi R."/>
            <person name="Tomita M."/>
            <person name="Numata K."/>
            <person name="Arakawa K."/>
        </authorList>
    </citation>
    <scope>NUCLEOTIDE SEQUENCE [LARGE SCALE GENOMIC DNA]</scope>
</reference>
<keyword evidence="4" id="KW-1185">Reference proteome</keyword>
<sequence>MRSTQARRGLGLPTTVIIDATTSDTSLCVLSGARNECGTERFSRRSGGGRAVSGRLSPNRTGDSANGRLPVAGKLATLLEIFGYGETNDKVRCGIYIEALLIAVVVSNNATSNPPPHLIWLLRYVAVSYGCFMMLIAPDGYNNEL</sequence>
<dbReference type="AlphaFoldDB" id="A0A4C1YDU3"/>
<keyword evidence="2" id="KW-0812">Transmembrane</keyword>
<accession>A0A4C1YDU3</accession>
<keyword evidence="2" id="KW-0472">Membrane</keyword>
<organism evidence="3 4">
    <name type="scientific">Eumeta variegata</name>
    <name type="common">Bagworm moth</name>
    <name type="synonym">Eumeta japonica</name>
    <dbReference type="NCBI Taxonomy" id="151549"/>
    <lineage>
        <taxon>Eukaryota</taxon>
        <taxon>Metazoa</taxon>
        <taxon>Ecdysozoa</taxon>
        <taxon>Arthropoda</taxon>
        <taxon>Hexapoda</taxon>
        <taxon>Insecta</taxon>
        <taxon>Pterygota</taxon>
        <taxon>Neoptera</taxon>
        <taxon>Endopterygota</taxon>
        <taxon>Lepidoptera</taxon>
        <taxon>Glossata</taxon>
        <taxon>Ditrysia</taxon>
        <taxon>Tineoidea</taxon>
        <taxon>Psychidae</taxon>
        <taxon>Oiketicinae</taxon>
        <taxon>Eumeta</taxon>
    </lineage>
</organism>
<evidence type="ECO:0000313" key="4">
    <source>
        <dbReference type="Proteomes" id="UP000299102"/>
    </source>
</evidence>
<evidence type="ECO:0000256" key="2">
    <source>
        <dbReference type="SAM" id="Phobius"/>
    </source>
</evidence>
<proteinExistence type="predicted"/>
<keyword evidence="2" id="KW-1133">Transmembrane helix</keyword>
<feature type="transmembrane region" description="Helical" evidence="2">
    <location>
        <begin position="117"/>
        <end position="137"/>
    </location>
</feature>
<dbReference type="Proteomes" id="UP000299102">
    <property type="component" value="Unassembled WGS sequence"/>
</dbReference>
<name>A0A4C1YDU3_EUMVA</name>